<accession>A0AAW0MM45</accession>
<protein>
    <submittedName>
        <fullName evidence="2">Uncharacterized protein</fullName>
    </submittedName>
</protein>
<evidence type="ECO:0000313" key="2">
    <source>
        <dbReference type="EMBL" id="KAK7879588.1"/>
    </source>
</evidence>
<dbReference type="EMBL" id="JBBPFD010000233">
    <property type="protein sequence ID" value="KAK7879588.1"/>
    <property type="molecule type" value="Genomic_DNA"/>
</dbReference>
<proteinExistence type="predicted"/>
<dbReference type="Proteomes" id="UP001460270">
    <property type="component" value="Unassembled WGS sequence"/>
</dbReference>
<evidence type="ECO:0000313" key="3">
    <source>
        <dbReference type="Proteomes" id="UP001460270"/>
    </source>
</evidence>
<keyword evidence="3" id="KW-1185">Reference proteome</keyword>
<organism evidence="2 3">
    <name type="scientific">Mugilogobius chulae</name>
    <name type="common">yellowstripe goby</name>
    <dbReference type="NCBI Taxonomy" id="88201"/>
    <lineage>
        <taxon>Eukaryota</taxon>
        <taxon>Metazoa</taxon>
        <taxon>Chordata</taxon>
        <taxon>Craniata</taxon>
        <taxon>Vertebrata</taxon>
        <taxon>Euteleostomi</taxon>
        <taxon>Actinopterygii</taxon>
        <taxon>Neopterygii</taxon>
        <taxon>Teleostei</taxon>
        <taxon>Neoteleostei</taxon>
        <taxon>Acanthomorphata</taxon>
        <taxon>Gobiaria</taxon>
        <taxon>Gobiiformes</taxon>
        <taxon>Gobioidei</taxon>
        <taxon>Gobiidae</taxon>
        <taxon>Gobionellinae</taxon>
        <taxon>Mugilogobius</taxon>
    </lineage>
</organism>
<sequence length="162" mass="17685">MAPQPPTTSKCSLTCMLLVGGETGVPGGNHPDTGRNILCVTATVRTVCLEHHGEVHLLQERGPLQQKHLQHLSCDGKRKALKLNFANPSIKPQTRFTLNTAGPPFQNPHMKSAASEPGFIRKSCKQKLRVHTETHCSHEPSRDAFRESKATASSPQHLCLGL</sequence>
<reference evidence="3" key="1">
    <citation type="submission" date="2024-04" db="EMBL/GenBank/DDBJ databases">
        <title>Salinicola lusitanus LLJ914,a marine bacterium isolated from the Okinawa Trough.</title>
        <authorList>
            <person name="Li J."/>
        </authorList>
    </citation>
    <scope>NUCLEOTIDE SEQUENCE [LARGE SCALE GENOMIC DNA]</scope>
</reference>
<feature type="compositionally biased region" description="Basic and acidic residues" evidence="1">
    <location>
        <begin position="135"/>
        <end position="149"/>
    </location>
</feature>
<gene>
    <name evidence="2" type="ORF">WMY93_033701</name>
</gene>
<dbReference type="AlphaFoldDB" id="A0AAW0MM45"/>
<name>A0AAW0MM45_9GOBI</name>
<evidence type="ECO:0000256" key="1">
    <source>
        <dbReference type="SAM" id="MobiDB-lite"/>
    </source>
</evidence>
<feature type="region of interest" description="Disordered" evidence="1">
    <location>
        <begin position="135"/>
        <end position="162"/>
    </location>
</feature>
<comment type="caution">
    <text evidence="2">The sequence shown here is derived from an EMBL/GenBank/DDBJ whole genome shotgun (WGS) entry which is preliminary data.</text>
</comment>